<dbReference type="EMBL" id="JAVRAF010000005">
    <property type="protein sequence ID" value="MDX8304116.1"/>
    <property type="molecule type" value="Genomic_DNA"/>
</dbReference>
<name>A0AAW9FF34_9HYPH</name>
<protein>
    <submittedName>
        <fullName evidence="1">Uncharacterized protein</fullName>
    </submittedName>
</protein>
<proteinExistence type="predicted"/>
<accession>A0AAW9FF34</accession>
<sequence length="101" mass="10865">MSARWLGVTVSGDKAVLVDATVTDDGGAIVINADFSVKLQKGKRSEAYSVFSQEIYDYAKENGIDQAAVKGSAVSQQGRPKLAHFESAELRGVANPTCWMR</sequence>
<dbReference type="RefSeq" id="WP_320203024.1">
    <property type="nucleotide sequence ID" value="NZ_CP192782.1"/>
</dbReference>
<dbReference type="AlphaFoldDB" id="A0AAW9FF34"/>
<evidence type="ECO:0000313" key="1">
    <source>
        <dbReference type="EMBL" id="MDX8304116.1"/>
    </source>
</evidence>
<reference evidence="1" key="1">
    <citation type="journal article" date="2023" name="Phytobiomes J">
        <title>Deciphering the key players within the bacterial microbiota associated with aerial crown gall tumors on rhododendron: Insights into the gallobiome.</title>
        <authorList>
            <person name="Kuzmanovic N."/>
            <person name="Nesme J."/>
            <person name="Wolf J."/>
            <person name="Neumann-Schaal M."/>
            <person name="Petersen J."/>
            <person name="Fernandez-Gnecco G."/>
            <person name="Sproeer C."/>
            <person name="Bunk B."/>
            <person name="Overmann J."/>
            <person name="Sorensen S.J."/>
            <person name="Idczak E."/>
            <person name="Smalla K."/>
        </authorList>
    </citation>
    <scope>NUCLEOTIDE SEQUENCE</scope>
    <source>
        <strain evidence="1">Rho-11.1</strain>
    </source>
</reference>
<comment type="caution">
    <text evidence="1">The sequence shown here is derived from an EMBL/GenBank/DDBJ whole genome shotgun (WGS) entry which is preliminary data.</text>
</comment>
<organism evidence="1">
    <name type="scientific">Agrobacterium rosae</name>
    <dbReference type="NCBI Taxonomy" id="1972867"/>
    <lineage>
        <taxon>Bacteria</taxon>
        <taxon>Pseudomonadati</taxon>
        <taxon>Pseudomonadota</taxon>
        <taxon>Alphaproteobacteria</taxon>
        <taxon>Hyphomicrobiales</taxon>
        <taxon>Rhizobiaceae</taxon>
        <taxon>Rhizobium/Agrobacterium group</taxon>
        <taxon>Agrobacterium</taxon>
    </lineage>
</organism>
<gene>
    <name evidence="1" type="ORF">RMR22_17815</name>
</gene>